<evidence type="ECO:0000313" key="4">
    <source>
        <dbReference type="Proteomes" id="UP000192917"/>
    </source>
</evidence>
<organism evidence="3 4">
    <name type="scientific">Tistlia consotensis USBA 355</name>
    <dbReference type="NCBI Taxonomy" id="560819"/>
    <lineage>
        <taxon>Bacteria</taxon>
        <taxon>Pseudomonadati</taxon>
        <taxon>Pseudomonadota</taxon>
        <taxon>Alphaproteobacteria</taxon>
        <taxon>Rhodospirillales</taxon>
        <taxon>Rhodovibrionaceae</taxon>
        <taxon>Tistlia</taxon>
    </lineage>
</organism>
<feature type="transmembrane region" description="Helical" evidence="1">
    <location>
        <begin position="89"/>
        <end position="110"/>
    </location>
</feature>
<keyword evidence="4" id="KW-1185">Reference proteome</keyword>
<dbReference type="STRING" id="560819.SAMN05428998_108159"/>
<evidence type="ECO:0000259" key="2">
    <source>
        <dbReference type="Pfam" id="PF01578"/>
    </source>
</evidence>
<proteinExistence type="predicted"/>
<dbReference type="AlphaFoldDB" id="A0A1Y6BRM2"/>
<dbReference type="InterPro" id="IPR002541">
    <property type="entry name" value="Cyt_c_assembly"/>
</dbReference>
<name>A0A1Y6BRM2_9PROT</name>
<feature type="transmembrane region" description="Helical" evidence="1">
    <location>
        <begin position="122"/>
        <end position="150"/>
    </location>
</feature>
<dbReference type="GO" id="GO:0020037">
    <property type="term" value="F:heme binding"/>
    <property type="evidence" value="ECO:0007669"/>
    <property type="project" value="InterPro"/>
</dbReference>
<keyword evidence="1" id="KW-1133">Transmembrane helix</keyword>
<dbReference type="GO" id="GO:0017004">
    <property type="term" value="P:cytochrome complex assembly"/>
    <property type="evidence" value="ECO:0007669"/>
    <property type="project" value="InterPro"/>
</dbReference>
<dbReference type="EMBL" id="FWZX01000008">
    <property type="protein sequence ID" value="SMF25356.1"/>
    <property type="molecule type" value="Genomic_DNA"/>
</dbReference>
<feature type="transmembrane region" description="Helical" evidence="1">
    <location>
        <begin position="35"/>
        <end position="52"/>
    </location>
</feature>
<keyword evidence="1" id="KW-0812">Transmembrane</keyword>
<feature type="transmembrane region" description="Helical" evidence="1">
    <location>
        <begin position="244"/>
        <end position="263"/>
    </location>
</feature>
<evidence type="ECO:0000313" key="3">
    <source>
        <dbReference type="EMBL" id="SMF25356.1"/>
    </source>
</evidence>
<gene>
    <name evidence="3" type="ORF">SAMN05428998_108159</name>
</gene>
<reference evidence="3 4" key="1">
    <citation type="submission" date="2017-04" db="EMBL/GenBank/DDBJ databases">
        <authorList>
            <person name="Afonso C.L."/>
            <person name="Miller P.J."/>
            <person name="Scott M.A."/>
            <person name="Spackman E."/>
            <person name="Goraichik I."/>
            <person name="Dimitrov K.M."/>
            <person name="Suarez D.L."/>
            <person name="Swayne D.E."/>
        </authorList>
    </citation>
    <scope>NUCLEOTIDE SEQUENCE [LARGE SCALE GENOMIC DNA]</scope>
    <source>
        <strain evidence="3 4">USBA 355</strain>
    </source>
</reference>
<protein>
    <submittedName>
        <fullName evidence="3">ABC-type uncharacterized transport system, permease component</fullName>
    </submittedName>
</protein>
<feature type="domain" description="Cytochrome c assembly protein" evidence="2">
    <location>
        <begin position="69"/>
        <end position="265"/>
    </location>
</feature>
<accession>A0A1Y6BRM2</accession>
<dbReference type="PANTHER" id="PTHR38034:SF1">
    <property type="entry name" value="INNER MEMBRANE PROTEIN YPJD"/>
    <property type="match status" value="1"/>
</dbReference>
<dbReference type="InterPro" id="IPR052372">
    <property type="entry name" value="YpjD/HemX"/>
</dbReference>
<feature type="transmembrane region" description="Helical" evidence="1">
    <location>
        <begin position="64"/>
        <end position="82"/>
    </location>
</feature>
<dbReference type="RefSeq" id="WP_085123040.1">
    <property type="nucleotide sequence ID" value="NZ_FWZX01000008.1"/>
</dbReference>
<dbReference type="PANTHER" id="PTHR38034">
    <property type="entry name" value="INNER MEMBRANE PROTEIN YPJD"/>
    <property type="match status" value="1"/>
</dbReference>
<sequence length="269" mass="28250">MIGALLLPLAALAALVAATLASFRDAAGWSGRRFWLLLGAALAGSAAVIALRSGARWDSSLSTALWWSVACCLALFGLLSAFSDTMRRLAPLLLVYLLLLAAIALASGGLPGHVPPLGDPGVWLPLHIAISLATYALATLAAVAGLAVFLRERALKKRQEAGGLVERLPSIADGERLQFRLLGAAEAVLVAGLATGLALDWEAYGQLVEFDHKTLLSVLAFLLFGLLLLLHNRGGLRGRRAARLALVAYLLLTLSYIGVKFVTDVLLAG</sequence>
<feature type="transmembrane region" description="Helical" evidence="1">
    <location>
        <begin position="214"/>
        <end position="232"/>
    </location>
</feature>
<keyword evidence="1" id="KW-0472">Membrane</keyword>
<evidence type="ECO:0000256" key="1">
    <source>
        <dbReference type="SAM" id="Phobius"/>
    </source>
</evidence>
<dbReference type="Proteomes" id="UP000192917">
    <property type="component" value="Unassembled WGS sequence"/>
</dbReference>
<feature type="transmembrane region" description="Helical" evidence="1">
    <location>
        <begin position="177"/>
        <end position="199"/>
    </location>
</feature>
<feature type="transmembrane region" description="Helical" evidence="1">
    <location>
        <begin position="6"/>
        <end position="23"/>
    </location>
</feature>
<dbReference type="Pfam" id="PF01578">
    <property type="entry name" value="Cytochrom_C_asm"/>
    <property type="match status" value="1"/>
</dbReference>